<reference evidence="11" key="3">
    <citation type="submission" date="2015-06" db="UniProtKB">
        <authorList>
            <consortium name="EnsemblMetazoa"/>
        </authorList>
    </citation>
    <scope>IDENTIFICATION</scope>
</reference>
<dbReference type="InterPro" id="IPR001841">
    <property type="entry name" value="Znf_RING"/>
</dbReference>
<dbReference type="HOGENOM" id="CLU_681970_0_0_1"/>
<dbReference type="SMART" id="SM00184">
    <property type="entry name" value="RING"/>
    <property type="match status" value="1"/>
</dbReference>
<keyword evidence="12" id="KW-1185">Reference proteome</keyword>
<dbReference type="Proteomes" id="UP000014760">
    <property type="component" value="Unassembled WGS sequence"/>
</dbReference>
<dbReference type="EMBL" id="KB312243">
    <property type="protein sequence ID" value="ELT87610.1"/>
    <property type="molecule type" value="Genomic_DNA"/>
</dbReference>
<evidence type="ECO:0000313" key="10">
    <source>
        <dbReference type="EMBL" id="ELT87610.1"/>
    </source>
</evidence>
<accession>R7T863</accession>
<evidence type="ECO:0000256" key="6">
    <source>
        <dbReference type="ARBA" id="ARBA00022989"/>
    </source>
</evidence>
<evidence type="ECO:0000256" key="1">
    <source>
        <dbReference type="ARBA" id="ARBA00004370"/>
    </source>
</evidence>
<dbReference type="EnsemblMetazoa" id="CapteT209816">
    <property type="protein sequence ID" value="CapteP209816"/>
    <property type="gene ID" value="CapteG209816"/>
</dbReference>
<dbReference type="AlphaFoldDB" id="R7T863"/>
<sequence length="404" mass="45115">MPVILLHREEARDLWSAFKLNQGQLFIRFAPGLDSSATVASSELKWKSSRKKAALTNVAEKVLARMSTRLFHLWDTASSKDSANAESCAICLEEYEEKQELRILPCQHEFHRVCVDPWLIANSTCPLCLYNIIEPPEERKRLLPLPVPPPPPLLPPPQLDPFPFPCRCHHHPPIRQYTSSSLYGLAPSTSSYPALIARQSVHLDDRTSSTLCDIQLRSAPPHLYSSSSDDEQSSSHLSDLMTENCSNKSVYGSSSGVPSEVSSQIEPHESHYVQIAGGEGMSEPPAVHLSPSCMSRKLWLDSSEGDLSEDSTRDSLPASLMCRLAHHQRTCAMCQHAAICPAMLMDMLPSEQRNLCSFHRNLNPHPPYTQRHSSSYAVFRESQGDVLTLPLNQHHTHHRGSAHL</sequence>
<dbReference type="FunFam" id="3.30.40.10:FF:000009">
    <property type="entry name" value="E3 ubiquitin-protein ligase RNF130"/>
    <property type="match status" value="1"/>
</dbReference>
<dbReference type="OMA" id="NASEHCE"/>
<dbReference type="GO" id="GO:0016020">
    <property type="term" value="C:membrane"/>
    <property type="evidence" value="ECO:0007669"/>
    <property type="project" value="UniProtKB-SubCell"/>
</dbReference>
<evidence type="ECO:0000256" key="5">
    <source>
        <dbReference type="ARBA" id="ARBA00022833"/>
    </source>
</evidence>
<evidence type="ECO:0000256" key="4">
    <source>
        <dbReference type="ARBA" id="ARBA00022771"/>
    </source>
</evidence>
<dbReference type="PANTHER" id="PTHR16200">
    <property type="entry name" value="RING ZINC FINGER"/>
    <property type="match status" value="1"/>
</dbReference>
<dbReference type="Pfam" id="PF13639">
    <property type="entry name" value="zf-RING_2"/>
    <property type="match status" value="1"/>
</dbReference>
<evidence type="ECO:0000256" key="7">
    <source>
        <dbReference type="ARBA" id="ARBA00023136"/>
    </source>
</evidence>
<protein>
    <recommendedName>
        <fullName evidence="9">RING-type domain-containing protein</fullName>
    </recommendedName>
</protein>
<evidence type="ECO:0000256" key="2">
    <source>
        <dbReference type="ARBA" id="ARBA00022692"/>
    </source>
</evidence>
<keyword evidence="7" id="KW-0472">Membrane</keyword>
<evidence type="ECO:0000256" key="3">
    <source>
        <dbReference type="ARBA" id="ARBA00022723"/>
    </source>
</evidence>
<reference evidence="10 12" key="2">
    <citation type="journal article" date="2013" name="Nature">
        <title>Insights into bilaterian evolution from three spiralian genomes.</title>
        <authorList>
            <person name="Simakov O."/>
            <person name="Marletaz F."/>
            <person name="Cho S.J."/>
            <person name="Edsinger-Gonzales E."/>
            <person name="Havlak P."/>
            <person name="Hellsten U."/>
            <person name="Kuo D.H."/>
            <person name="Larsson T."/>
            <person name="Lv J."/>
            <person name="Arendt D."/>
            <person name="Savage R."/>
            <person name="Osoegawa K."/>
            <person name="de Jong P."/>
            <person name="Grimwood J."/>
            <person name="Chapman J.A."/>
            <person name="Shapiro H."/>
            <person name="Aerts A."/>
            <person name="Otillar R.P."/>
            <person name="Terry A.Y."/>
            <person name="Boore J.L."/>
            <person name="Grigoriev I.V."/>
            <person name="Lindberg D.R."/>
            <person name="Seaver E.C."/>
            <person name="Weisblat D.A."/>
            <person name="Putnam N.H."/>
            <person name="Rokhsar D.S."/>
        </authorList>
    </citation>
    <scope>NUCLEOTIDE SEQUENCE</scope>
    <source>
        <strain evidence="10 12">I ESC-2004</strain>
    </source>
</reference>
<reference evidence="12" key="1">
    <citation type="submission" date="2012-12" db="EMBL/GenBank/DDBJ databases">
        <authorList>
            <person name="Hellsten U."/>
            <person name="Grimwood J."/>
            <person name="Chapman J.A."/>
            <person name="Shapiro H."/>
            <person name="Aerts A."/>
            <person name="Otillar R.P."/>
            <person name="Terry A.Y."/>
            <person name="Boore J.L."/>
            <person name="Simakov O."/>
            <person name="Marletaz F."/>
            <person name="Cho S.-J."/>
            <person name="Edsinger-Gonzales E."/>
            <person name="Havlak P."/>
            <person name="Kuo D.-H."/>
            <person name="Larsson T."/>
            <person name="Lv J."/>
            <person name="Arendt D."/>
            <person name="Savage R."/>
            <person name="Osoegawa K."/>
            <person name="de Jong P."/>
            <person name="Lindberg D.R."/>
            <person name="Seaver E.C."/>
            <person name="Weisblat D.A."/>
            <person name="Putnam N.H."/>
            <person name="Grigoriev I.V."/>
            <person name="Rokhsar D.S."/>
        </authorList>
    </citation>
    <scope>NUCLEOTIDE SEQUENCE</scope>
    <source>
        <strain evidence="12">I ESC-2004</strain>
    </source>
</reference>
<evidence type="ECO:0000259" key="9">
    <source>
        <dbReference type="PROSITE" id="PS50089"/>
    </source>
</evidence>
<gene>
    <name evidence="10" type="ORF">CAPTEDRAFT_209816</name>
</gene>
<proteinExistence type="predicted"/>
<dbReference type="EMBL" id="AMQN01003604">
    <property type="status" value="NOT_ANNOTATED_CDS"/>
    <property type="molecule type" value="Genomic_DNA"/>
</dbReference>
<keyword evidence="5" id="KW-0862">Zinc</keyword>
<organism evidence="10">
    <name type="scientific">Capitella teleta</name>
    <name type="common">Polychaete worm</name>
    <dbReference type="NCBI Taxonomy" id="283909"/>
    <lineage>
        <taxon>Eukaryota</taxon>
        <taxon>Metazoa</taxon>
        <taxon>Spiralia</taxon>
        <taxon>Lophotrochozoa</taxon>
        <taxon>Annelida</taxon>
        <taxon>Polychaeta</taxon>
        <taxon>Sedentaria</taxon>
        <taxon>Scolecida</taxon>
        <taxon>Capitellidae</taxon>
        <taxon>Capitella</taxon>
    </lineage>
</organism>
<keyword evidence="2" id="KW-0812">Transmembrane</keyword>
<dbReference type="PROSITE" id="PS50089">
    <property type="entry name" value="ZF_RING_2"/>
    <property type="match status" value="1"/>
</dbReference>
<evidence type="ECO:0000313" key="12">
    <source>
        <dbReference type="Proteomes" id="UP000014760"/>
    </source>
</evidence>
<keyword evidence="3" id="KW-0479">Metal-binding</keyword>
<keyword evidence="4 8" id="KW-0863">Zinc-finger</keyword>
<name>R7T863_CAPTE</name>
<evidence type="ECO:0000256" key="8">
    <source>
        <dbReference type="PROSITE-ProRule" id="PRU00175"/>
    </source>
</evidence>
<dbReference type="InterPro" id="IPR013083">
    <property type="entry name" value="Znf_RING/FYVE/PHD"/>
</dbReference>
<dbReference type="STRING" id="283909.R7T863"/>
<dbReference type="SUPFAM" id="SSF57850">
    <property type="entry name" value="RING/U-box"/>
    <property type="match status" value="1"/>
</dbReference>
<keyword evidence="6" id="KW-1133">Transmembrane helix</keyword>
<comment type="subcellular location">
    <subcellularLocation>
        <location evidence="1">Membrane</location>
    </subcellularLocation>
</comment>
<evidence type="ECO:0000313" key="11">
    <source>
        <dbReference type="EnsemblMetazoa" id="CapteP209816"/>
    </source>
</evidence>
<dbReference type="Gene3D" id="3.30.40.10">
    <property type="entry name" value="Zinc/RING finger domain, C3HC4 (zinc finger)"/>
    <property type="match status" value="1"/>
</dbReference>
<dbReference type="OrthoDB" id="8062037at2759"/>
<dbReference type="GO" id="GO:0008270">
    <property type="term" value="F:zinc ion binding"/>
    <property type="evidence" value="ECO:0007669"/>
    <property type="project" value="UniProtKB-KW"/>
</dbReference>
<dbReference type="InterPro" id="IPR051073">
    <property type="entry name" value="ZNRF3_Arkadia_E3_ligases"/>
</dbReference>
<feature type="domain" description="RING-type" evidence="9">
    <location>
        <begin position="88"/>
        <end position="128"/>
    </location>
</feature>